<dbReference type="InterPro" id="IPR014743">
    <property type="entry name" value="Cl-channel_core"/>
</dbReference>
<keyword evidence="1" id="KW-0406">Ion transport</keyword>
<evidence type="ECO:0000256" key="2">
    <source>
        <dbReference type="SAM" id="Phobius"/>
    </source>
</evidence>
<accession>A0AAD5S4E6</accession>
<proteinExistence type="predicted"/>
<dbReference type="GO" id="GO:0005794">
    <property type="term" value="C:Golgi apparatus"/>
    <property type="evidence" value="ECO:0007669"/>
    <property type="project" value="TreeGrafter"/>
</dbReference>
<dbReference type="GO" id="GO:0005886">
    <property type="term" value="C:plasma membrane"/>
    <property type="evidence" value="ECO:0007669"/>
    <property type="project" value="TreeGrafter"/>
</dbReference>
<protein>
    <submittedName>
        <fullName evidence="3">Uncharacterized protein</fullName>
    </submittedName>
</protein>
<keyword evidence="2" id="KW-0812">Transmembrane</keyword>
<reference evidence="3" key="1">
    <citation type="submission" date="2020-05" db="EMBL/GenBank/DDBJ databases">
        <title>Phylogenomic resolution of chytrid fungi.</title>
        <authorList>
            <person name="Stajich J.E."/>
            <person name="Amses K."/>
            <person name="Simmons R."/>
            <person name="Seto K."/>
            <person name="Myers J."/>
            <person name="Bonds A."/>
            <person name="Quandt C.A."/>
            <person name="Barry K."/>
            <person name="Liu P."/>
            <person name="Grigoriev I."/>
            <person name="Longcore J.E."/>
            <person name="James T.Y."/>
        </authorList>
    </citation>
    <scope>NUCLEOTIDE SEQUENCE</scope>
    <source>
        <strain evidence="3">JEL0318</strain>
    </source>
</reference>
<name>A0AAD5S4E6_9FUNG</name>
<dbReference type="Gene3D" id="1.10.3080.10">
    <property type="entry name" value="Clc chloride channel"/>
    <property type="match status" value="1"/>
</dbReference>
<feature type="non-terminal residue" evidence="3">
    <location>
        <position position="128"/>
    </location>
</feature>
<dbReference type="GO" id="GO:0005247">
    <property type="term" value="F:voltage-gated chloride channel activity"/>
    <property type="evidence" value="ECO:0007669"/>
    <property type="project" value="TreeGrafter"/>
</dbReference>
<dbReference type="EMBL" id="JADGJD010001601">
    <property type="protein sequence ID" value="KAJ3039865.1"/>
    <property type="molecule type" value="Genomic_DNA"/>
</dbReference>
<feature type="transmembrane region" description="Helical" evidence="2">
    <location>
        <begin position="47"/>
        <end position="67"/>
    </location>
</feature>
<evidence type="ECO:0000256" key="1">
    <source>
        <dbReference type="ARBA" id="ARBA00023065"/>
    </source>
</evidence>
<evidence type="ECO:0000313" key="3">
    <source>
        <dbReference type="EMBL" id="KAJ3039865.1"/>
    </source>
</evidence>
<keyword evidence="1" id="KW-0813">Transport</keyword>
<sequence length="128" mass="13709">MFLHRRTCCPEAIGGLGLGNNPCPAWTSWPLHFSIPITSPYSPTISYLSYVIVGASFAVFSSLLVVYTAKSKPVGDENGETGQVEELRKKVVYHAAGGGIPEVKTILGGFVIRGFLGVRTLLVKTLAL</sequence>
<gene>
    <name evidence="3" type="ORF">HK097_002725</name>
</gene>
<evidence type="ECO:0000313" key="4">
    <source>
        <dbReference type="Proteomes" id="UP001212841"/>
    </source>
</evidence>
<dbReference type="Proteomes" id="UP001212841">
    <property type="component" value="Unassembled WGS sequence"/>
</dbReference>
<dbReference type="SUPFAM" id="SSF81340">
    <property type="entry name" value="Clc chloride channel"/>
    <property type="match status" value="1"/>
</dbReference>
<organism evidence="3 4">
    <name type="scientific">Rhizophlyctis rosea</name>
    <dbReference type="NCBI Taxonomy" id="64517"/>
    <lineage>
        <taxon>Eukaryota</taxon>
        <taxon>Fungi</taxon>
        <taxon>Fungi incertae sedis</taxon>
        <taxon>Chytridiomycota</taxon>
        <taxon>Chytridiomycota incertae sedis</taxon>
        <taxon>Chytridiomycetes</taxon>
        <taxon>Rhizophlyctidales</taxon>
        <taxon>Rhizophlyctidaceae</taxon>
        <taxon>Rhizophlyctis</taxon>
    </lineage>
</organism>
<keyword evidence="2" id="KW-1133">Transmembrane helix</keyword>
<dbReference type="PANTHER" id="PTHR45711:SF6">
    <property type="entry name" value="CHLORIDE CHANNEL PROTEIN"/>
    <property type="match status" value="1"/>
</dbReference>
<dbReference type="AlphaFoldDB" id="A0AAD5S4E6"/>
<keyword evidence="2" id="KW-0472">Membrane</keyword>
<dbReference type="PANTHER" id="PTHR45711">
    <property type="entry name" value="CHLORIDE CHANNEL PROTEIN"/>
    <property type="match status" value="1"/>
</dbReference>
<comment type="caution">
    <text evidence="3">The sequence shown here is derived from an EMBL/GenBank/DDBJ whole genome shotgun (WGS) entry which is preliminary data.</text>
</comment>
<keyword evidence="4" id="KW-1185">Reference proteome</keyword>
<dbReference type="GO" id="GO:0005769">
    <property type="term" value="C:early endosome"/>
    <property type="evidence" value="ECO:0007669"/>
    <property type="project" value="TreeGrafter"/>
</dbReference>